<reference evidence="1 2" key="1">
    <citation type="submission" date="2014-05" db="EMBL/GenBank/DDBJ databases">
        <authorList>
            <person name="Daugherty S.C."/>
            <person name="Tallon L.J."/>
            <person name="Sadzewicz L."/>
            <person name="Kilian M."/>
            <person name="Tettelin H."/>
        </authorList>
    </citation>
    <scope>NUCLEOTIDE SEQUENCE [LARGE SCALE GENOMIC DNA]</scope>
    <source>
        <strain evidence="1 2">SK642</strain>
    </source>
</reference>
<evidence type="ECO:0000313" key="2">
    <source>
        <dbReference type="Proteomes" id="UP000028030"/>
    </source>
</evidence>
<protein>
    <submittedName>
        <fullName evidence="1">Uncharacterized protein</fullName>
    </submittedName>
</protein>
<name>A0A081QB64_STRMT</name>
<sequence>MNRERVDRDEITWLAKIIHWIILPPVRTFQGNIRITKEKSTYSLF</sequence>
<gene>
    <name evidence="1" type="ORF">SK642_1445</name>
</gene>
<dbReference type="EMBL" id="JPFW01000008">
    <property type="protein sequence ID" value="KEQ40187.1"/>
    <property type="molecule type" value="Genomic_DNA"/>
</dbReference>
<accession>A0A081QB64</accession>
<organism evidence="1 2">
    <name type="scientific">Streptococcus mitis</name>
    <dbReference type="NCBI Taxonomy" id="28037"/>
    <lineage>
        <taxon>Bacteria</taxon>
        <taxon>Bacillati</taxon>
        <taxon>Bacillota</taxon>
        <taxon>Bacilli</taxon>
        <taxon>Lactobacillales</taxon>
        <taxon>Streptococcaceae</taxon>
        <taxon>Streptococcus</taxon>
        <taxon>Streptococcus mitis group</taxon>
    </lineage>
</organism>
<comment type="caution">
    <text evidence="1">The sequence shown here is derived from an EMBL/GenBank/DDBJ whole genome shotgun (WGS) entry which is preliminary data.</text>
</comment>
<dbReference type="AlphaFoldDB" id="A0A081QB64"/>
<evidence type="ECO:0000313" key="1">
    <source>
        <dbReference type="EMBL" id="KEQ40187.1"/>
    </source>
</evidence>
<dbReference type="Proteomes" id="UP000028030">
    <property type="component" value="Unassembled WGS sequence"/>
</dbReference>
<proteinExistence type="predicted"/>